<gene>
    <name evidence="2" type="ORF">RIF25_15470</name>
</gene>
<dbReference type="InterPro" id="IPR011990">
    <property type="entry name" value="TPR-like_helical_dom_sf"/>
</dbReference>
<comment type="caution">
    <text evidence="2">The sequence shown here is derived from an EMBL/GenBank/DDBJ whole genome shotgun (WGS) entry which is preliminary data.</text>
</comment>
<organism evidence="2 3">
    <name type="scientific">Pseudocalidococcus azoricus BACA0444</name>
    <dbReference type="NCBI Taxonomy" id="2918990"/>
    <lineage>
        <taxon>Bacteria</taxon>
        <taxon>Bacillati</taxon>
        <taxon>Cyanobacteriota</taxon>
        <taxon>Cyanophyceae</taxon>
        <taxon>Acaryochloridales</taxon>
        <taxon>Thermosynechococcaceae</taxon>
        <taxon>Pseudocalidococcus</taxon>
        <taxon>Pseudocalidococcus azoricus</taxon>
    </lineage>
</organism>
<dbReference type="RefSeq" id="WP_322879410.1">
    <property type="nucleotide sequence ID" value="NZ_JAVMIP010000023.1"/>
</dbReference>
<accession>A0AAE4FU26</accession>
<keyword evidence="1" id="KW-1133">Transmembrane helix</keyword>
<keyword evidence="1" id="KW-0472">Membrane</keyword>
<evidence type="ECO:0008006" key="4">
    <source>
        <dbReference type="Google" id="ProtNLM"/>
    </source>
</evidence>
<dbReference type="EMBL" id="JAVMIP010000023">
    <property type="protein sequence ID" value="MDS3862201.1"/>
    <property type="molecule type" value="Genomic_DNA"/>
</dbReference>
<evidence type="ECO:0000313" key="3">
    <source>
        <dbReference type="Proteomes" id="UP001268256"/>
    </source>
</evidence>
<dbReference type="SUPFAM" id="SSF48452">
    <property type="entry name" value="TPR-like"/>
    <property type="match status" value="1"/>
</dbReference>
<keyword evidence="3" id="KW-1185">Reference proteome</keyword>
<proteinExistence type="predicted"/>
<dbReference type="PANTHER" id="PTHR36761:SF2">
    <property type="entry name" value="ORF03 PROTEIN"/>
    <property type="match status" value="1"/>
</dbReference>
<feature type="transmembrane region" description="Helical" evidence="1">
    <location>
        <begin position="149"/>
        <end position="169"/>
    </location>
</feature>
<reference evidence="3" key="1">
    <citation type="submission" date="2023-07" db="EMBL/GenBank/DDBJ databases">
        <authorList>
            <person name="Luz R."/>
            <person name="Cordeiro R."/>
            <person name="Fonseca A."/>
            <person name="Goncalves V."/>
        </authorList>
    </citation>
    <scope>NUCLEOTIDE SEQUENCE [LARGE SCALE GENOMIC DNA]</scope>
    <source>
        <strain evidence="3">BACA0444</strain>
    </source>
</reference>
<dbReference type="Proteomes" id="UP001268256">
    <property type="component" value="Unassembled WGS sequence"/>
</dbReference>
<dbReference type="PANTHER" id="PTHR36761">
    <property type="entry name" value="ORF03 PROTEIN"/>
    <property type="match status" value="1"/>
</dbReference>
<evidence type="ECO:0000256" key="1">
    <source>
        <dbReference type="SAM" id="Phobius"/>
    </source>
</evidence>
<sequence>MAVSPPTAEELYHQAQTAFERGRYGESIQTLTQAIALVETNTALEGEIKTWLVTAYEAAGENQRARELCQQLQQHPHRETRKQNRRLMGILSAPRLIRHSEWLTEIPDLTQVSEKREKTYARYESSSKVAPPKPVDLSPDPYQDVQPDLGFVWVVLAGLMLGIGAWAWWG</sequence>
<evidence type="ECO:0000313" key="2">
    <source>
        <dbReference type="EMBL" id="MDS3862201.1"/>
    </source>
</evidence>
<name>A0AAE4FU26_9CYAN</name>
<protein>
    <recommendedName>
        <fullName evidence="4">Tetratricopeptide repeat protein</fullName>
    </recommendedName>
</protein>
<keyword evidence="1" id="KW-0812">Transmembrane</keyword>
<dbReference type="AlphaFoldDB" id="A0AAE4FU26"/>
<dbReference type="Gene3D" id="1.25.40.10">
    <property type="entry name" value="Tetratricopeptide repeat domain"/>
    <property type="match status" value="1"/>
</dbReference>